<evidence type="ECO:0000256" key="1">
    <source>
        <dbReference type="ARBA" id="ARBA00023159"/>
    </source>
</evidence>
<dbReference type="Gene3D" id="1.10.10.60">
    <property type="entry name" value="Homeodomain-like"/>
    <property type="match status" value="1"/>
</dbReference>
<keyword evidence="1" id="KW-0010">Activator</keyword>
<organism evidence="3 4">
    <name type="scientific">Azotobacter chroococcum</name>
    <dbReference type="NCBI Taxonomy" id="353"/>
    <lineage>
        <taxon>Bacteria</taxon>
        <taxon>Pseudomonadati</taxon>
        <taxon>Pseudomonadota</taxon>
        <taxon>Gammaproteobacteria</taxon>
        <taxon>Pseudomonadales</taxon>
        <taxon>Pseudomonadaceae</taxon>
        <taxon>Azotobacter</taxon>
    </lineage>
</organism>
<dbReference type="InterPro" id="IPR030828">
    <property type="entry name" value="HTH_TyrR"/>
</dbReference>
<proteinExistence type="predicted"/>
<dbReference type="NCBIfam" id="TIGR04381">
    <property type="entry name" value="HTH_TypR"/>
    <property type="match status" value="1"/>
</dbReference>
<evidence type="ECO:0000313" key="4">
    <source>
        <dbReference type="Proteomes" id="UP000736384"/>
    </source>
</evidence>
<comment type="caution">
    <text evidence="3">The sequence shown here is derived from an EMBL/GenBank/DDBJ whole genome shotgun (WGS) entry which is preliminary data.</text>
</comment>
<dbReference type="InterPro" id="IPR002912">
    <property type="entry name" value="ACT_dom"/>
</dbReference>
<dbReference type="GO" id="GO:0003677">
    <property type="term" value="F:DNA binding"/>
    <property type="evidence" value="ECO:0007669"/>
    <property type="project" value="UniProtKB-KW"/>
</dbReference>
<dbReference type="SUPFAM" id="SSF46689">
    <property type="entry name" value="Homeodomain-like"/>
    <property type="match status" value="1"/>
</dbReference>
<dbReference type="Pfam" id="PF18024">
    <property type="entry name" value="HTH_50"/>
    <property type="match status" value="1"/>
</dbReference>
<protein>
    <recommendedName>
        <fullName evidence="2">ACT domain-containing protein</fullName>
    </recommendedName>
</protein>
<accession>A0AA43Z600</accession>
<dbReference type="PROSITE" id="PS51671">
    <property type="entry name" value="ACT"/>
    <property type="match status" value="1"/>
</dbReference>
<dbReference type="RefSeq" id="WP_165892500.1">
    <property type="nucleotide sequence ID" value="NZ_JAAPAP010000006.1"/>
</dbReference>
<evidence type="ECO:0000259" key="2">
    <source>
        <dbReference type="PROSITE" id="PS51671"/>
    </source>
</evidence>
<evidence type="ECO:0000313" key="3">
    <source>
        <dbReference type="EMBL" id="NHN77560.1"/>
    </source>
</evidence>
<dbReference type="Gene3D" id="3.30.70.260">
    <property type="match status" value="1"/>
</dbReference>
<feature type="domain" description="ACT" evidence="2">
    <location>
        <begin position="2"/>
        <end position="77"/>
    </location>
</feature>
<name>A0AA43Z600_9GAMM</name>
<dbReference type="InterPro" id="IPR009057">
    <property type="entry name" value="Homeodomain-like_sf"/>
</dbReference>
<dbReference type="EMBL" id="JAAPAP010000006">
    <property type="protein sequence ID" value="NHN77560.1"/>
    <property type="molecule type" value="Genomic_DNA"/>
</dbReference>
<dbReference type="Proteomes" id="UP000736384">
    <property type="component" value="Unassembled WGS sequence"/>
</dbReference>
<reference evidence="3" key="1">
    <citation type="submission" date="2020-03" db="EMBL/GenBank/DDBJ databases">
        <title>Genome assembly of Azotobacter chroococcum W5.</title>
        <authorList>
            <person name="Kannepalli A."/>
        </authorList>
    </citation>
    <scope>NUCLEOTIDE SEQUENCE</scope>
    <source>
        <strain evidence="3">W5</strain>
    </source>
</reference>
<dbReference type="AlphaFoldDB" id="A0AA43Z600"/>
<gene>
    <name evidence="3" type="ORF">HA520_09705</name>
</gene>
<dbReference type="InterPro" id="IPR045865">
    <property type="entry name" value="ACT-like_dom_sf"/>
</dbReference>
<sequence length="145" mass="15704">MRIKILCQNRVGLLRDILDLLLESGVDVVRGEVGGERGEAIYLACPDLVDQQLQALMPRLKGIGGVTGVAQVELLPGERRRGDADALPGGFSLDGSLGEILGRFEKAVLQRLLGEYPSSRLLARRLGVSHTTIANKLRQHGLGRE</sequence>
<dbReference type="SUPFAM" id="SSF55021">
    <property type="entry name" value="ACT-like"/>
    <property type="match status" value="1"/>
</dbReference>